<dbReference type="AlphaFoldDB" id="A0A2Z7C196"/>
<proteinExistence type="predicted"/>
<evidence type="ECO:0000313" key="2">
    <source>
        <dbReference type="EMBL" id="KZV40664.1"/>
    </source>
</evidence>
<gene>
    <name evidence="2" type="ORF">F511_30729</name>
</gene>
<dbReference type="Proteomes" id="UP000250235">
    <property type="component" value="Unassembled WGS sequence"/>
</dbReference>
<accession>A0A2Z7C196</accession>
<feature type="compositionally biased region" description="Polar residues" evidence="1">
    <location>
        <begin position="185"/>
        <end position="200"/>
    </location>
</feature>
<organism evidence="2 3">
    <name type="scientific">Dorcoceras hygrometricum</name>
    <dbReference type="NCBI Taxonomy" id="472368"/>
    <lineage>
        <taxon>Eukaryota</taxon>
        <taxon>Viridiplantae</taxon>
        <taxon>Streptophyta</taxon>
        <taxon>Embryophyta</taxon>
        <taxon>Tracheophyta</taxon>
        <taxon>Spermatophyta</taxon>
        <taxon>Magnoliopsida</taxon>
        <taxon>eudicotyledons</taxon>
        <taxon>Gunneridae</taxon>
        <taxon>Pentapetalae</taxon>
        <taxon>asterids</taxon>
        <taxon>lamiids</taxon>
        <taxon>Lamiales</taxon>
        <taxon>Gesneriaceae</taxon>
        <taxon>Didymocarpoideae</taxon>
        <taxon>Trichosporeae</taxon>
        <taxon>Loxocarpinae</taxon>
        <taxon>Dorcoceras</taxon>
    </lineage>
</organism>
<feature type="region of interest" description="Disordered" evidence="1">
    <location>
        <begin position="527"/>
        <end position="552"/>
    </location>
</feature>
<keyword evidence="3" id="KW-1185">Reference proteome</keyword>
<name>A0A2Z7C196_9LAMI</name>
<dbReference type="EMBL" id="KQ999893">
    <property type="protein sequence ID" value="KZV40664.1"/>
    <property type="molecule type" value="Genomic_DNA"/>
</dbReference>
<reference evidence="2 3" key="1">
    <citation type="journal article" date="2015" name="Proc. Natl. Acad. Sci. U.S.A.">
        <title>The resurrection genome of Boea hygrometrica: A blueprint for survival of dehydration.</title>
        <authorList>
            <person name="Xiao L."/>
            <person name="Yang G."/>
            <person name="Zhang L."/>
            <person name="Yang X."/>
            <person name="Zhao S."/>
            <person name="Ji Z."/>
            <person name="Zhou Q."/>
            <person name="Hu M."/>
            <person name="Wang Y."/>
            <person name="Chen M."/>
            <person name="Xu Y."/>
            <person name="Jin H."/>
            <person name="Xiao X."/>
            <person name="Hu G."/>
            <person name="Bao F."/>
            <person name="Hu Y."/>
            <person name="Wan P."/>
            <person name="Li L."/>
            <person name="Deng X."/>
            <person name="Kuang T."/>
            <person name="Xiang C."/>
            <person name="Zhu J.K."/>
            <person name="Oliver M.J."/>
            <person name="He Y."/>
        </authorList>
    </citation>
    <scope>NUCLEOTIDE SEQUENCE [LARGE SCALE GENOMIC DNA]</scope>
    <source>
        <strain evidence="3">cv. XS01</strain>
    </source>
</reference>
<protein>
    <submittedName>
        <fullName evidence="2">Dystroglycan-like</fullName>
    </submittedName>
</protein>
<evidence type="ECO:0000313" key="3">
    <source>
        <dbReference type="Proteomes" id="UP000250235"/>
    </source>
</evidence>
<evidence type="ECO:0000256" key="1">
    <source>
        <dbReference type="SAM" id="MobiDB-lite"/>
    </source>
</evidence>
<feature type="compositionally biased region" description="Polar residues" evidence="1">
    <location>
        <begin position="146"/>
        <end position="177"/>
    </location>
</feature>
<feature type="region of interest" description="Disordered" evidence="1">
    <location>
        <begin position="96"/>
        <end position="202"/>
    </location>
</feature>
<sequence length="813" mass="88822">MATEELADSYSSSINQSMVLNVSGTSLKGNQQVAIVILDQLILFEVKYLKRSADAYYQAMKSLTVEESAHVVFDETSFKSNSAASLHDLCSRLESTSLEESDDDVAQRQSTEGEQPAVDRCPTSTPAAGNEAIKDQDAAQPEVAPSGSTHQSISESPTGQPAARNDQSVLGPTTGQPVASPLHLVSSSPAGQPVASTSRTPADVPVASTSYQLEANVVSYCLNQLNSQHIDFDSVLAMDDQGMVSMFQALMASGLAGFLGCPAVIYEAALVDFFENASVREGVIISTVAGQLVEISEEWFAESFDLPVDCLGDLSEIPKDVIFFARSIVSLSGEPVSLSGKQNQMKIEFRLLCDNMAKSISMKAGSFNAITVEKFSMGTAVVCGVRMNWASILFRIHKKMVTLGSKQAKGFTVQISLRLENIPNLELGESSEFPASKILTEKTVHRFVSLNDKVDAEEAAGAPKPKAASKKRQAVTTVGAPVIKKKRTMRKKSSSSKDNLEIVAVAQEAMPIQVVEPITVAPAAEDLSDQPAGKTDGEEAVAAEVDASADRDQTAVEVGEAAADKDFSLVDDPDTLINQVLNQLDSIYDDKDDKQSDRTETWFDRAFDEMLRNDSPVVTPSDTDEEEETVDVVTAGRDQQVQFSEQEPVVMEMNDELLDTDEKMSLEDILLTIPADVSLPSAGMEITKINMGKEIKIPEVNERTWFLNSLPKIPADNKGKAILVEKDPLKGNPAKEHYFLICTDIDLLVNLRAQVIEAVDQFFHSFSFKKLATINIEELSRKEEQVLIWGEREITHVALIRKRYILLNIERFW</sequence>